<protein>
    <submittedName>
        <fullName evidence="1">Uncharacterized protein</fullName>
    </submittedName>
</protein>
<reference evidence="1" key="1">
    <citation type="journal article" date="2014" name="Front. Microbiol.">
        <title>High frequency of phylogenetically diverse reductive dehalogenase-homologous genes in deep subseafloor sedimentary metagenomes.</title>
        <authorList>
            <person name="Kawai M."/>
            <person name="Futagami T."/>
            <person name="Toyoda A."/>
            <person name="Takaki Y."/>
            <person name="Nishi S."/>
            <person name="Hori S."/>
            <person name="Arai W."/>
            <person name="Tsubouchi T."/>
            <person name="Morono Y."/>
            <person name="Uchiyama I."/>
            <person name="Ito T."/>
            <person name="Fujiyama A."/>
            <person name="Inagaki F."/>
            <person name="Takami H."/>
        </authorList>
    </citation>
    <scope>NUCLEOTIDE SEQUENCE</scope>
    <source>
        <strain evidence="1">Expedition CK06-06</strain>
    </source>
</reference>
<proteinExistence type="predicted"/>
<feature type="non-terminal residue" evidence="1">
    <location>
        <position position="1"/>
    </location>
</feature>
<organism evidence="1">
    <name type="scientific">marine sediment metagenome</name>
    <dbReference type="NCBI Taxonomy" id="412755"/>
    <lineage>
        <taxon>unclassified sequences</taxon>
        <taxon>metagenomes</taxon>
        <taxon>ecological metagenomes</taxon>
    </lineage>
</organism>
<sequence length="37" mass="3840">CPGHWQELDKEFGSGGGQWNLADAAASAKAGKPVRAE</sequence>
<comment type="caution">
    <text evidence="1">The sequence shown here is derived from an EMBL/GenBank/DDBJ whole genome shotgun (WGS) entry which is preliminary data.</text>
</comment>
<gene>
    <name evidence="1" type="ORF">S01H1_77691</name>
</gene>
<evidence type="ECO:0000313" key="1">
    <source>
        <dbReference type="EMBL" id="GAG52345.1"/>
    </source>
</evidence>
<dbReference type="AlphaFoldDB" id="X0Y963"/>
<dbReference type="EMBL" id="BARS01052236">
    <property type="protein sequence ID" value="GAG52345.1"/>
    <property type="molecule type" value="Genomic_DNA"/>
</dbReference>
<accession>X0Y963</accession>
<name>X0Y963_9ZZZZ</name>